<proteinExistence type="predicted"/>
<dbReference type="EMBL" id="UGQL01000001">
    <property type="protein sequence ID" value="STZ27171.1"/>
    <property type="molecule type" value="Genomic_DNA"/>
</dbReference>
<sequence>MEPIQLIPYTPNDFAIFYSLVKEDRVMQYVSGQGLTEEQAQEKFASILEVNAQSPMLGYFKIYDATGAYLGDGKMEWNKRDRTQLEIGYILKESYWGKGYGTQICSELLALAARTNPTTSIIGIIDPANIASRKLLEKFGFKSYFIGIEDGLPTEKLILEKGV</sequence>
<reference evidence="2 3" key="1">
    <citation type="submission" date="2018-06" db="EMBL/GenBank/DDBJ databases">
        <authorList>
            <consortium name="Pathogen Informatics"/>
            <person name="Doyle S."/>
        </authorList>
    </citation>
    <scope>NUCLEOTIDE SEQUENCE [LARGE SCALE GENOMIC DNA]</scope>
    <source>
        <strain evidence="2 3">NCTC11179</strain>
    </source>
</reference>
<evidence type="ECO:0000313" key="2">
    <source>
        <dbReference type="EMBL" id="STZ27171.1"/>
    </source>
</evidence>
<dbReference type="Pfam" id="PF13302">
    <property type="entry name" value="Acetyltransf_3"/>
    <property type="match status" value="1"/>
</dbReference>
<dbReference type="InterPro" id="IPR000182">
    <property type="entry name" value="GNAT_dom"/>
</dbReference>
<dbReference type="PANTHER" id="PTHR43792:SF1">
    <property type="entry name" value="N-ACETYLTRANSFERASE DOMAIN-CONTAINING PROTEIN"/>
    <property type="match status" value="1"/>
</dbReference>
<dbReference type="SUPFAM" id="SSF55729">
    <property type="entry name" value="Acyl-CoA N-acyltransferases (Nat)"/>
    <property type="match status" value="1"/>
</dbReference>
<dbReference type="RefSeq" id="WP_115090159.1">
    <property type="nucleotide sequence ID" value="NZ_CP068107.1"/>
</dbReference>
<name>A0A378RLL5_MYROD</name>
<evidence type="ECO:0000313" key="3">
    <source>
        <dbReference type="Proteomes" id="UP000255024"/>
    </source>
</evidence>
<evidence type="ECO:0000259" key="1">
    <source>
        <dbReference type="PROSITE" id="PS51186"/>
    </source>
</evidence>
<protein>
    <submittedName>
        <fullName evidence="2">Acetyltransferase (GNAT) family</fullName>
    </submittedName>
</protein>
<accession>A0A378RLL5</accession>
<dbReference type="GO" id="GO:0016747">
    <property type="term" value="F:acyltransferase activity, transferring groups other than amino-acyl groups"/>
    <property type="evidence" value="ECO:0007669"/>
    <property type="project" value="InterPro"/>
</dbReference>
<dbReference type="Gene3D" id="3.40.630.30">
    <property type="match status" value="1"/>
</dbReference>
<dbReference type="Proteomes" id="UP000255024">
    <property type="component" value="Unassembled WGS sequence"/>
</dbReference>
<keyword evidence="2" id="KW-0808">Transferase</keyword>
<dbReference type="PROSITE" id="PS51186">
    <property type="entry name" value="GNAT"/>
    <property type="match status" value="1"/>
</dbReference>
<dbReference type="InterPro" id="IPR051531">
    <property type="entry name" value="N-acetyltransferase"/>
</dbReference>
<keyword evidence="3" id="KW-1185">Reference proteome</keyword>
<dbReference type="InterPro" id="IPR016181">
    <property type="entry name" value="Acyl_CoA_acyltransferase"/>
</dbReference>
<dbReference type="AlphaFoldDB" id="A0A378RLL5"/>
<feature type="domain" description="N-acetyltransferase" evidence="1">
    <location>
        <begin position="4"/>
        <end position="159"/>
    </location>
</feature>
<organism evidence="2 3">
    <name type="scientific">Myroides odoratus</name>
    <name type="common">Flavobacterium odoratum</name>
    <dbReference type="NCBI Taxonomy" id="256"/>
    <lineage>
        <taxon>Bacteria</taxon>
        <taxon>Pseudomonadati</taxon>
        <taxon>Bacteroidota</taxon>
        <taxon>Flavobacteriia</taxon>
        <taxon>Flavobacteriales</taxon>
        <taxon>Flavobacteriaceae</taxon>
        <taxon>Myroides</taxon>
    </lineage>
</organism>
<gene>
    <name evidence="2" type="ORF">NCTC11179_00704</name>
</gene>
<dbReference type="PANTHER" id="PTHR43792">
    <property type="entry name" value="GNAT FAMILY, PUTATIVE (AFU_ORTHOLOGUE AFUA_3G00765)-RELATED-RELATED"/>
    <property type="match status" value="1"/>
</dbReference>